<evidence type="ECO:0000256" key="6">
    <source>
        <dbReference type="SAM" id="SignalP"/>
    </source>
</evidence>
<protein>
    <recommendedName>
        <fullName evidence="2">alpha-L-fucosidase</fullName>
        <ecNumber evidence="2">3.2.1.51</ecNumber>
    </recommendedName>
</protein>
<comment type="similarity">
    <text evidence="1">Belongs to the glycosyl hydrolase 29 family.</text>
</comment>
<reference evidence="8" key="2">
    <citation type="submission" date="2021-04" db="EMBL/GenBank/DDBJ databases">
        <authorList>
            <person name="Gilroy R."/>
        </authorList>
    </citation>
    <scope>NUCLEOTIDE SEQUENCE</scope>
    <source>
        <strain evidence="8">ChiHjej12B11-24981</strain>
    </source>
</reference>
<evidence type="ECO:0000256" key="5">
    <source>
        <dbReference type="ARBA" id="ARBA00023295"/>
    </source>
</evidence>
<feature type="chain" id="PRO_5039086173" description="alpha-L-fucosidase" evidence="6">
    <location>
        <begin position="19"/>
        <end position="756"/>
    </location>
</feature>
<evidence type="ECO:0000259" key="7">
    <source>
        <dbReference type="PROSITE" id="PS50022"/>
    </source>
</evidence>
<dbReference type="InterPro" id="IPR059177">
    <property type="entry name" value="GH29D-like_dom"/>
</dbReference>
<evidence type="ECO:0000313" key="8">
    <source>
        <dbReference type="EMBL" id="HIZ01082.1"/>
    </source>
</evidence>
<proteinExistence type="inferred from homology"/>
<dbReference type="PANTHER" id="PTHR10030:SF37">
    <property type="entry name" value="ALPHA-L-FUCOSIDASE-RELATED"/>
    <property type="match status" value="1"/>
</dbReference>
<dbReference type="EMBL" id="DXCK01000039">
    <property type="protein sequence ID" value="HIZ01082.1"/>
    <property type="molecule type" value="Genomic_DNA"/>
</dbReference>
<feature type="domain" description="F5/8 type C" evidence="7">
    <location>
        <begin position="612"/>
        <end position="756"/>
    </location>
</feature>
<keyword evidence="4" id="KW-0378">Hydrolase</keyword>
<dbReference type="GO" id="GO:0016139">
    <property type="term" value="P:glycoside catabolic process"/>
    <property type="evidence" value="ECO:0007669"/>
    <property type="project" value="TreeGrafter"/>
</dbReference>
<evidence type="ECO:0000256" key="1">
    <source>
        <dbReference type="ARBA" id="ARBA00007951"/>
    </source>
</evidence>
<dbReference type="SUPFAM" id="SSF51445">
    <property type="entry name" value="(Trans)glycosidases"/>
    <property type="match status" value="1"/>
</dbReference>
<dbReference type="SUPFAM" id="SSF49785">
    <property type="entry name" value="Galactose-binding domain-like"/>
    <property type="match status" value="2"/>
</dbReference>
<dbReference type="InterPro" id="IPR008979">
    <property type="entry name" value="Galactose-bd-like_sf"/>
</dbReference>
<accession>A0A9D2A537</accession>
<organism evidence="8 9">
    <name type="scientific">Candidatus Bacteroides merdipullorum</name>
    <dbReference type="NCBI Taxonomy" id="2838474"/>
    <lineage>
        <taxon>Bacteria</taxon>
        <taxon>Pseudomonadati</taxon>
        <taxon>Bacteroidota</taxon>
        <taxon>Bacteroidia</taxon>
        <taxon>Bacteroidales</taxon>
        <taxon>Bacteroidaceae</taxon>
        <taxon>Bacteroides</taxon>
    </lineage>
</organism>
<feature type="signal peptide" evidence="6">
    <location>
        <begin position="1"/>
        <end position="18"/>
    </location>
</feature>
<dbReference type="Pfam" id="PF00754">
    <property type="entry name" value="F5_F8_type_C"/>
    <property type="match status" value="1"/>
</dbReference>
<dbReference type="GO" id="GO:0005764">
    <property type="term" value="C:lysosome"/>
    <property type="evidence" value="ECO:0007669"/>
    <property type="project" value="TreeGrafter"/>
</dbReference>
<comment type="caution">
    <text evidence="8">The sequence shown here is derived from an EMBL/GenBank/DDBJ whole genome shotgun (WGS) entry which is preliminary data.</text>
</comment>
<dbReference type="AlphaFoldDB" id="A0A9D2A537"/>
<keyword evidence="3 6" id="KW-0732">Signal</keyword>
<dbReference type="InterPro" id="IPR000421">
    <property type="entry name" value="FA58C"/>
</dbReference>
<dbReference type="InterPro" id="IPR017853">
    <property type="entry name" value="GH"/>
</dbReference>
<dbReference type="EC" id="3.2.1.51" evidence="2"/>
<evidence type="ECO:0000313" key="9">
    <source>
        <dbReference type="Proteomes" id="UP000824023"/>
    </source>
</evidence>
<dbReference type="InterPro" id="IPR057739">
    <property type="entry name" value="Glyco_hydro_29_N"/>
</dbReference>
<evidence type="ECO:0000256" key="2">
    <source>
        <dbReference type="ARBA" id="ARBA00012662"/>
    </source>
</evidence>
<dbReference type="Pfam" id="PF01120">
    <property type="entry name" value="Alpha_L_fucos"/>
    <property type="match status" value="1"/>
</dbReference>
<dbReference type="PANTHER" id="PTHR10030">
    <property type="entry name" value="ALPHA-L-FUCOSIDASE"/>
    <property type="match status" value="1"/>
</dbReference>
<gene>
    <name evidence="8" type="ORF">H9819_02370</name>
</gene>
<reference evidence="8" key="1">
    <citation type="journal article" date="2021" name="PeerJ">
        <title>Extensive microbial diversity within the chicken gut microbiome revealed by metagenomics and culture.</title>
        <authorList>
            <person name="Gilroy R."/>
            <person name="Ravi A."/>
            <person name="Getino M."/>
            <person name="Pursley I."/>
            <person name="Horton D.L."/>
            <person name="Alikhan N.F."/>
            <person name="Baker D."/>
            <person name="Gharbi K."/>
            <person name="Hall N."/>
            <person name="Watson M."/>
            <person name="Adriaenssens E.M."/>
            <person name="Foster-Nyarko E."/>
            <person name="Jarju S."/>
            <person name="Secka A."/>
            <person name="Antonio M."/>
            <person name="Oren A."/>
            <person name="Chaudhuri R.R."/>
            <person name="La Ragione R."/>
            <person name="Hildebrand F."/>
            <person name="Pallen M.J."/>
        </authorList>
    </citation>
    <scope>NUCLEOTIDE SEQUENCE</scope>
    <source>
        <strain evidence="8">ChiHjej12B11-24981</strain>
    </source>
</reference>
<evidence type="ECO:0000256" key="4">
    <source>
        <dbReference type="ARBA" id="ARBA00022801"/>
    </source>
</evidence>
<dbReference type="InterPro" id="IPR000933">
    <property type="entry name" value="Glyco_hydro_29"/>
</dbReference>
<dbReference type="Gene3D" id="2.60.120.260">
    <property type="entry name" value="Galactose-binding domain-like"/>
    <property type="match status" value="2"/>
</dbReference>
<dbReference type="GO" id="GO:0006004">
    <property type="term" value="P:fucose metabolic process"/>
    <property type="evidence" value="ECO:0007669"/>
    <property type="project" value="TreeGrafter"/>
</dbReference>
<dbReference type="Proteomes" id="UP000824023">
    <property type="component" value="Unassembled WGS sequence"/>
</dbReference>
<dbReference type="Gene3D" id="3.20.20.80">
    <property type="entry name" value="Glycosidases"/>
    <property type="match status" value="1"/>
</dbReference>
<dbReference type="GO" id="GO:0004560">
    <property type="term" value="F:alpha-L-fucosidase activity"/>
    <property type="evidence" value="ECO:0007669"/>
    <property type="project" value="InterPro"/>
</dbReference>
<dbReference type="PROSITE" id="PS50022">
    <property type="entry name" value="FA58C_3"/>
    <property type="match status" value="1"/>
</dbReference>
<sequence>MKKILASLLVLSCSLLYAQHSEISLFRNTLRVGTADTSEEIVAKAAHIIPTSRQWEAQKNEFIAFVHFGPNTFTRMEWGTGKESPRIFDLQHLDTDQWCEAMKAAGMKMVILTVKHHDGFVLWQSRYTRHGIMSTDYQGGKGDVLKELSESCRKYGLKLGVYLSPVDLYQIENPDGLYGNGSRLSLRTIPREVPGRPFKDKTRFEFEVDDYNEYFLNQLFELLTEYGPIHEVWFDGAHPKRKGGQKYNYKAWRELIRKLAPEATIFGREDIRWCGNEAGHTRESEWNVIAAYKEDPDIMEEFRDLYGDLGTREVLLTRERPYYLHYQPAETNTSIREGWFYRDDVNQRVRSADDVFDIYERAVGGNSIFLLNIPPNREGRFSVQDVEVLKEVGKRISETYGHDLLANAVGPREVLDDRPETYLLLNDSVKEMKFSFPRPVTLNRFVIQEAVDTHSERVEHHALDVWTDGQWQEVAQATNVGYKRILRFPDVTTTKLRLRVTSSRLSPAISKISAHYYRQRPPLLQATRTPDGQVTITAKVDEFSWENWNKTDGRRQAQPLDDLLASLDGVQIRYTTDGTMPTATSALYAGPFRMESGELQAVAWKEGEKGAVLRERFGLVKKNWSVLEANSGSTRHPASAAFDEQLDTYWAADSISPSTAFCVDLGRVGPITGFAYTPQQENKKGLVAGGYIEVSLDGKHWNKAGNFTFGNLINDPTKRYHYFPETVEGRYFRMVFTEIAGGDSSVSMAELDIYID</sequence>
<dbReference type="SMART" id="SM00812">
    <property type="entry name" value="Alpha_L_fucos"/>
    <property type="match status" value="1"/>
</dbReference>
<keyword evidence="5" id="KW-0326">Glycosidase</keyword>
<dbReference type="Pfam" id="PF13290">
    <property type="entry name" value="CHB_HEX_C_1"/>
    <property type="match status" value="1"/>
</dbReference>
<evidence type="ECO:0000256" key="3">
    <source>
        <dbReference type="ARBA" id="ARBA00022729"/>
    </source>
</evidence>
<name>A0A9D2A537_9BACE</name>